<proteinExistence type="predicted"/>
<evidence type="ECO:0000313" key="3">
    <source>
        <dbReference type="Proteomes" id="UP000594261"/>
    </source>
</evidence>
<dbReference type="NCBIfam" id="TIGR01640">
    <property type="entry name" value="F_box_assoc_1"/>
    <property type="match status" value="1"/>
</dbReference>
<dbReference type="InterPro" id="IPR017451">
    <property type="entry name" value="F-box-assoc_interact_dom"/>
</dbReference>
<reference evidence="2" key="2">
    <citation type="submission" date="2021-01" db="UniProtKB">
        <authorList>
            <consortium name="EnsemblPlants"/>
        </authorList>
    </citation>
    <scope>IDENTIFICATION</scope>
</reference>
<dbReference type="EMBL" id="LRBV02000004">
    <property type="status" value="NOT_ANNOTATED_CDS"/>
    <property type="molecule type" value="Genomic_DNA"/>
</dbReference>
<dbReference type="Proteomes" id="UP000594261">
    <property type="component" value="Chromosome 4"/>
</dbReference>
<evidence type="ECO:0000313" key="2">
    <source>
        <dbReference type="EnsemblPlants" id="QL04p029172:mrna"/>
    </source>
</evidence>
<dbReference type="PANTHER" id="PTHR31672:SF13">
    <property type="entry name" value="F-BOX PROTEIN CPR30-LIKE"/>
    <property type="match status" value="1"/>
</dbReference>
<accession>A0A7N2LF03</accession>
<dbReference type="Gramene" id="QL04p029172:mrna">
    <property type="protein sequence ID" value="QL04p029172:mrna"/>
    <property type="gene ID" value="QL04p029172"/>
</dbReference>
<dbReference type="PANTHER" id="PTHR31672">
    <property type="entry name" value="BNACNNG10540D PROTEIN"/>
    <property type="match status" value="1"/>
</dbReference>
<dbReference type="Pfam" id="PF07734">
    <property type="entry name" value="FBA_1"/>
    <property type="match status" value="1"/>
</dbReference>
<reference evidence="2 3" key="1">
    <citation type="journal article" date="2016" name="G3 (Bethesda)">
        <title>First Draft Assembly and Annotation of the Genome of a California Endemic Oak Quercus lobata Nee (Fagaceae).</title>
        <authorList>
            <person name="Sork V.L."/>
            <person name="Fitz-Gibbon S.T."/>
            <person name="Puiu D."/>
            <person name="Crepeau M."/>
            <person name="Gugger P.F."/>
            <person name="Sherman R."/>
            <person name="Stevens K."/>
            <person name="Langley C.H."/>
            <person name="Pellegrini M."/>
            <person name="Salzberg S.L."/>
        </authorList>
    </citation>
    <scope>NUCLEOTIDE SEQUENCE [LARGE SCALE GENOMIC DNA]</scope>
    <source>
        <strain evidence="2 3">cv. SW786</strain>
    </source>
</reference>
<dbReference type="InterPro" id="IPR006527">
    <property type="entry name" value="F-box-assoc_dom_typ1"/>
</dbReference>
<dbReference type="InterPro" id="IPR050796">
    <property type="entry name" value="SCF_F-box_component"/>
</dbReference>
<protein>
    <recommendedName>
        <fullName evidence="1">F-box associated beta-propeller type 1 domain-containing protein</fullName>
    </recommendedName>
</protein>
<keyword evidence="3" id="KW-1185">Reference proteome</keyword>
<evidence type="ECO:0000259" key="1">
    <source>
        <dbReference type="Pfam" id="PF07734"/>
    </source>
</evidence>
<name>A0A7N2LF03_QUELO</name>
<dbReference type="AlphaFoldDB" id="A0A7N2LF03"/>
<organism evidence="2 3">
    <name type="scientific">Quercus lobata</name>
    <name type="common">Valley oak</name>
    <dbReference type="NCBI Taxonomy" id="97700"/>
    <lineage>
        <taxon>Eukaryota</taxon>
        <taxon>Viridiplantae</taxon>
        <taxon>Streptophyta</taxon>
        <taxon>Embryophyta</taxon>
        <taxon>Tracheophyta</taxon>
        <taxon>Spermatophyta</taxon>
        <taxon>Magnoliopsida</taxon>
        <taxon>eudicotyledons</taxon>
        <taxon>Gunneridae</taxon>
        <taxon>Pentapetalae</taxon>
        <taxon>rosids</taxon>
        <taxon>fabids</taxon>
        <taxon>Fagales</taxon>
        <taxon>Fagaceae</taxon>
        <taxon>Quercus</taxon>
    </lineage>
</organism>
<dbReference type="EnsemblPlants" id="QL04p029172:mrna">
    <property type="protein sequence ID" value="QL04p029172:mrna"/>
    <property type="gene ID" value="QL04p029172"/>
</dbReference>
<sequence length="254" mass="29972">MWNPSTLDVKATRFVSHYPIWSITSDRVGFGFDARSNDFKLVRILTSELWLPNQEIKQEVQVHSLNCSSLKELFVDLPYGFLNQKKSTLYRDGVFYWYADSGGRDNVLNDEIVAFNMGEETFRTALVPNEYCVGNNGNCRHKWWWWRLVTELRHCFAMIFFPSKEQTTFIDIWVLLEFGVNESWIKLFSIGPTMDLGRPLGFWRNGNLFTENKEGHLVLWDPFTGKFKNLKIEKPNRFLEVFQYKPSRRDLIAE</sequence>
<feature type="domain" description="F-box associated beta-propeller type 1" evidence="1">
    <location>
        <begin position="2"/>
        <end position="221"/>
    </location>
</feature>
<dbReference type="InParanoid" id="A0A7N2LF03"/>